<name>A0A336N481_CULSO</name>
<feature type="compositionally biased region" description="Low complexity" evidence="4">
    <location>
        <begin position="1568"/>
        <end position="1581"/>
    </location>
</feature>
<feature type="disulfide bond" evidence="3">
    <location>
        <begin position="720"/>
        <end position="730"/>
    </location>
</feature>
<dbReference type="InterPro" id="IPR001304">
    <property type="entry name" value="C-type_lectin-like"/>
</dbReference>
<sequence>MDERFIPYNGSCFLFVFYPEVDWLTAQNACRGIGTQLASIATKEEENFVVNAIRNSLDFSPQALYWVGGELAHNGKFEWVDGTEMKLKGIMSAQIPAVERESEQICLGLQTKASMGAGLHWVSKPCTSIGGYICKRKASLNFETIVQNQTISDSYGRLTSPGYPNQYPVNINYWITISGPDNSRIILQFQKIDIETQEECLYDYIGLNNIDSVLHSYIATSSTFYSQDTNSSSAHDFNGEDTVTSSAEDIDTLANEFKRTSWKQHTTHLDNRRKRYWTPKNHHESESSSQRGDTSNPTIKNSGSYVNNNNNSDRKRTRTTTGNYTVTEFYKVDSLKIRNSSNKLMHGSTSEYDTTFDTSQNYLRLCGAHEASLSKYNFISRTNELYLHFHSDFSITGSGYALTWNAVDTSGCPIQTLTAHEGFINTPNYPHFLLNNLDCTYVIQAPHGKRVLVEFTDFDVVSGAEVKLNIGDELFRPFSQKLQLNDGVYVTRGEKMVIRLQTGEQPRGKGFRAIYKTMNSVVAQKIVDLSNNSYGRLYHLNYPQSFPIDVDYTQHIIAPVGKVILLELHGVSFSKEGCHFGSSIEVLDNYADNNGTWWELCDTSDIGLPLLKDQKTRELQADDDKKVHNHNSPIHIRSYLNSLHIRQKVKGLTGARLNATVFLQEDDKYKVKLLEAEDDSVESCVPNPCLYGGRCITNGEKRKCQCKGHFVGKFCALNVCELDPCIYGQCELTPNKFKCHCQPGYSGVHCDLKQDPCEDNPCENRGECSDNKGTPSPRKKRNNSTPSKKSVVDKKQILQQLVSPATSGRAKVIVSLDELIHLSERMNHLADAGSDPNIKETTFSESNASAPAVTLSRPFSDPKLEKKVTFARLLSKVSHEMNSGSEIDFRNVINLFYLSDMKFYVMTFFLLQQSNPINNSLLSIRTEPPQRANSVPPSPSANDIRSPHSTSSNQGSASLSSSELALADLVYKDIRPKNRPKTTSADSILAMFKNFAVSNAGVNLPSSIIFSPSTTPDETSYIDPGDDDTSTSEAHTPISFSSTAPDSPIFYRQSAIEVPVMDNVSAHKANNSSSNLLCPPTILLEIPNSINKCLSPIRELPTPMPSPAITPIMPRAPSRPKSPNVEETLSVSFSDDDEDGKPNNVKIDIQSIESDQTNDINLFNFQAIPPPPARNRQNQTEFESSFAQSQKPQKPKLNLLQKQIPAIAISVEADFERDVPVPAVRPTNLVIPMLMVQTPSPTMEQKNTPVFNPCPGSPPPQSPTSENNCNHSTTESKNFAFPPSKAQQKKLSQHQSEKNQKSASLDFPFVPPLITITTNIDDTTATESDASSSHTTTSCSKPSIILPSDGRIGSLGVSPSVGAAVGNVPGGMCYLSPFSMCTRGDRAPSESNLSSSGYSSMASPGPSRCGSNNPLFPSEMDDAGTEKTLKKIPGPPGSGMHSSTQSSSSTRRHIHTSILKKPQTQENNPKSAASERDQLYRRSDSETLSDDPLIESNDEGIGTDHLDEKIEEGKIKSAKDLENYISVEMLETGKSLLTAEPVIVETLPLVQLQLPSIVINSESGCDKPLSPVSSRSESPLSDRNAMGKFSSLFFGKADQQLPFTDSDGLYDFPSSDGKGGSATHHRKSTGRRRERKSSRAGLLPSPSKSTSHVQLDLSVVPIISTVQPGSAGSSPTAAFTPAAAHHHHVTKSLSSLNVTRKSPKRRYRCPVASSSSSTESLSSTIKDTMQRSTRGEITKKLVKVHNNVYIFIQALRLLARDQSKKTSRDSDEDIEDATAPLSSLSAQQSSSPSCPASIKTTKLKKIPHSNVKFTKISTNDDDDDDVDVLNDNDEVDPSSENKPIKTIHFANKPQVFHGVTPINSKISRLRAIGHQIRFLRRLEKSIKNRTQFMSVATSDSGPEADDNSDSCLDSPKITSPLLKQGNNGTGGTSSITQGINQKESSHVLTRQKASYRNSVDI</sequence>
<feature type="compositionally biased region" description="Acidic residues" evidence="4">
    <location>
        <begin position="1487"/>
        <end position="1498"/>
    </location>
</feature>
<dbReference type="InterPro" id="IPR000742">
    <property type="entry name" value="EGF"/>
</dbReference>
<evidence type="ECO:0000256" key="3">
    <source>
        <dbReference type="PROSITE-ProRule" id="PRU00076"/>
    </source>
</evidence>
<dbReference type="SMART" id="SM00042">
    <property type="entry name" value="CUB"/>
    <property type="match status" value="2"/>
</dbReference>
<dbReference type="GO" id="GO:0005615">
    <property type="term" value="C:extracellular space"/>
    <property type="evidence" value="ECO:0007669"/>
    <property type="project" value="TreeGrafter"/>
</dbReference>
<dbReference type="SMART" id="SM00034">
    <property type="entry name" value="CLECT"/>
    <property type="match status" value="1"/>
</dbReference>
<organism evidence="8">
    <name type="scientific">Culicoides sonorensis</name>
    <name type="common">Biting midge</name>
    <dbReference type="NCBI Taxonomy" id="179676"/>
    <lineage>
        <taxon>Eukaryota</taxon>
        <taxon>Metazoa</taxon>
        <taxon>Ecdysozoa</taxon>
        <taxon>Arthropoda</taxon>
        <taxon>Hexapoda</taxon>
        <taxon>Insecta</taxon>
        <taxon>Pterygota</taxon>
        <taxon>Neoptera</taxon>
        <taxon>Endopterygota</taxon>
        <taxon>Diptera</taxon>
        <taxon>Nematocera</taxon>
        <taxon>Chironomoidea</taxon>
        <taxon>Ceratopogonidae</taxon>
        <taxon>Ceratopogoninae</taxon>
        <taxon>Culicoides</taxon>
        <taxon>Monoculicoides</taxon>
    </lineage>
</organism>
<dbReference type="PROSITE" id="PS50041">
    <property type="entry name" value="C_TYPE_LECTIN_2"/>
    <property type="match status" value="1"/>
</dbReference>
<feature type="disulfide bond" evidence="2">
    <location>
        <begin position="412"/>
        <end position="439"/>
    </location>
</feature>
<feature type="compositionally biased region" description="Low complexity" evidence="4">
    <location>
        <begin position="1389"/>
        <end position="1407"/>
    </location>
</feature>
<gene>
    <name evidence="8" type="primary">CSON006260</name>
</gene>
<feature type="compositionally biased region" description="Low complexity" evidence="4">
    <location>
        <begin position="1670"/>
        <end position="1683"/>
    </location>
</feature>
<dbReference type="VEuPathDB" id="VectorBase:CSON006260"/>
<reference evidence="8" key="1">
    <citation type="submission" date="2018-07" db="EMBL/GenBank/DDBJ databases">
        <authorList>
            <person name="Quirk P.G."/>
            <person name="Krulwich T.A."/>
        </authorList>
    </citation>
    <scope>NUCLEOTIDE SEQUENCE</scope>
</reference>
<dbReference type="SUPFAM" id="SSF56436">
    <property type="entry name" value="C-type lectin-like"/>
    <property type="match status" value="1"/>
</dbReference>
<feature type="compositionally biased region" description="Acidic residues" evidence="4">
    <location>
        <begin position="1819"/>
        <end position="1837"/>
    </location>
</feature>
<feature type="region of interest" description="Disordered" evidence="4">
    <location>
        <begin position="1896"/>
        <end position="1961"/>
    </location>
</feature>
<protein>
    <submittedName>
        <fullName evidence="8">CSON006260 protein</fullName>
    </submittedName>
</protein>
<dbReference type="OMA" id="NPCESRG"/>
<dbReference type="EMBL" id="UFQT01002364">
    <property type="protein sequence ID" value="SSX33308.1"/>
    <property type="molecule type" value="Genomic_DNA"/>
</dbReference>
<feature type="region of interest" description="Disordered" evidence="4">
    <location>
        <begin position="765"/>
        <end position="793"/>
    </location>
</feature>
<dbReference type="InterPro" id="IPR000859">
    <property type="entry name" value="CUB_dom"/>
</dbReference>
<dbReference type="CDD" id="cd00054">
    <property type="entry name" value="EGF_CA"/>
    <property type="match status" value="1"/>
</dbReference>
<dbReference type="InterPro" id="IPR035914">
    <property type="entry name" value="Sperma_CUB_dom_sf"/>
</dbReference>
<evidence type="ECO:0000259" key="6">
    <source>
        <dbReference type="PROSITE" id="PS50026"/>
    </source>
</evidence>
<dbReference type="CDD" id="cd00041">
    <property type="entry name" value="CUB"/>
    <property type="match status" value="2"/>
</dbReference>
<feature type="region of interest" description="Disordered" evidence="4">
    <location>
        <begin position="1014"/>
        <end position="1045"/>
    </location>
</feature>
<dbReference type="InterPro" id="IPR016186">
    <property type="entry name" value="C-type_lectin-like/link_sf"/>
</dbReference>
<accession>A0A336N481</accession>
<dbReference type="GO" id="GO:0004252">
    <property type="term" value="F:serine-type endopeptidase activity"/>
    <property type="evidence" value="ECO:0007669"/>
    <property type="project" value="TreeGrafter"/>
</dbReference>
<dbReference type="PANTHER" id="PTHR24255:SF31">
    <property type="entry name" value="CUBILIN-LIKE PROTEIN"/>
    <property type="match status" value="1"/>
</dbReference>
<feature type="compositionally biased region" description="Basic and acidic residues" evidence="4">
    <location>
        <begin position="1473"/>
        <end position="1485"/>
    </location>
</feature>
<feature type="compositionally biased region" description="Low complexity" evidence="4">
    <location>
        <begin position="1779"/>
        <end position="1797"/>
    </location>
</feature>
<evidence type="ECO:0000256" key="4">
    <source>
        <dbReference type="SAM" id="MobiDB-lite"/>
    </source>
</evidence>
<feature type="domain" description="EGF-like" evidence="6">
    <location>
        <begin position="716"/>
        <end position="751"/>
    </location>
</feature>
<dbReference type="Pfam" id="PF00059">
    <property type="entry name" value="Lectin_C"/>
    <property type="match status" value="1"/>
</dbReference>
<feature type="compositionally biased region" description="Polar residues" evidence="4">
    <location>
        <begin position="1462"/>
        <end position="1471"/>
    </location>
</feature>
<feature type="compositionally biased region" description="Polar residues" evidence="4">
    <location>
        <begin position="1946"/>
        <end position="1961"/>
    </location>
</feature>
<feature type="domain" description="EGF-like" evidence="6">
    <location>
        <begin position="680"/>
        <end position="713"/>
    </location>
</feature>
<feature type="region of interest" description="Disordered" evidence="4">
    <location>
        <begin position="1170"/>
        <end position="1195"/>
    </location>
</feature>
<feature type="region of interest" description="Disordered" evidence="4">
    <location>
        <begin position="1670"/>
        <end position="1727"/>
    </location>
</feature>
<keyword evidence="1 3" id="KW-1015">Disulfide bond</keyword>
<dbReference type="PROSITE" id="PS01186">
    <property type="entry name" value="EGF_2"/>
    <property type="match status" value="1"/>
</dbReference>
<feature type="compositionally biased region" description="Low complexity" evidence="4">
    <location>
        <begin position="1713"/>
        <end position="1724"/>
    </location>
</feature>
<feature type="region of interest" description="Disordered" evidence="4">
    <location>
        <begin position="1561"/>
        <end position="1581"/>
    </location>
</feature>
<feature type="region of interest" description="Disordered" evidence="4">
    <location>
        <begin position="1608"/>
        <end position="1650"/>
    </location>
</feature>
<feature type="domain" description="CUB" evidence="5">
    <location>
        <begin position="412"/>
        <end position="518"/>
    </location>
</feature>
<feature type="region of interest" description="Disordered" evidence="4">
    <location>
        <begin position="1814"/>
        <end position="1841"/>
    </location>
</feature>
<feature type="region of interest" description="Disordered" evidence="4">
    <location>
        <begin position="1384"/>
        <end position="1506"/>
    </location>
</feature>
<dbReference type="SUPFAM" id="SSF57196">
    <property type="entry name" value="EGF/Laminin"/>
    <property type="match status" value="2"/>
</dbReference>
<feature type="region of interest" description="Disordered" evidence="4">
    <location>
        <begin position="1113"/>
        <end position="1142"/>
    </location>
</feature>
<feature type="domain" description="CUB" evidence="5">
    <location>
        <begin position="147"/>
        <end position="209"/>
    </location>
</feature>
<dbReference type="PROSITE" id="PS00022">
    <property type="entry name" value="EGF_1"/>
    <property type="match status" value="1"/>
</dbReference>
<evidence type="ECO:0000256" key="2">
    <source>
        <dbReference type="PROSITE-ProRule" id="PRU00059"/>
    </source>
</evidence>
<dbReference type="PROSITE" id="PS01180">
    <property type="entry name" value="CUB"/>
    <property type="match status" value="2"/>
</dbReference>
<feature type="compositionally biased region" description="Polar residues" evidence="4">
    <location>
        <begin position="1031"/>
        <end position="1045"/>
    </location>
</feature>
<dbReference type="Pfam" id="PF00431">
    <property type="entry name" value="CUB"/>
    <property type="match status" value="2"/>
</dbReference>
<feature type="region of interest" description="Disordered" evidence="4">
    <location>
        <begin position="928"/>
        <end position="959"/>
    </location>
</feature>
<feature type="region of interest" description="Disordered" evidence="4">
    <location>
        <begin position="273"/>
        <end position="320"/>
    </location>
</feature>
<feature type="region of interest" description="Disordered" evidence="4">
    <location>
        <begin position="1761"/>
        <end position="1798"/>
    </location>
</feature>
<feature type="compositionally biased region" description="Polar residues" evidence="4">
    <location>
        <begin position="1691"/>
        <end position="1700"/>
    </location>
</feature>
<feature type="compositionally biased region" description="Polar residues" evidence="4">
    <location>
        <begin position="1266"/>
        <end position="1277"/>
    </location>
</feature>
<proteinExistence type="predicted"/>
<feature type="compositionally biased region" description="Low complexity" evidence="4">
    <location>
        <begin position="949"/>
        <end position="959"/>
    </location>
</feature>
<evidence type="ECO:0000259" key="5">
    <source>
        <dbReference type="PROSITE" id="PS01180"/>
    </source>
</evidence>
<evidence type="ECO:0000313" key="8">
    <source>
        <dbReference type="EMBL" id="SSX33308.1"/>
    </source>
</evidence>
<feature type="disulfide bond" evidence="3">
    <location>
        <begin position="741"/>
        <end position="750"/>
    </location>
</feature>
<dbReference type="PANTHER" id="PTHR24255">
    <property type="entry name" value="COMPLEMENT COMPONENT 1, S SUBCOMPONENT-RELATED"/>
    <property type="match status" value="1"/>
</dbReference>
<dbReference type="PROSITE" id="PS50026">
    <property type="entry name" value="EGF_3"/>
    <property type="match status" value="2"/>
</dbReference>
<dbReference type="Gene3D" id="2.60.120.290">
    <property type="entry name" value="Spermadhesin, CUB domain"/>
    <property type="match status" value="3"/>
</dbReference>
<feature type="compositionally biased region" description="Polar residues" evidence="4">
    <location>
        <begin position="931"/>
        <end position="943"/>
    </location>
</feature>
<feature type="region of interest" description="Disordered" evidence="4">
    <location>
        <begin position="1240"/>
        <end position="1305"/>
    </location>
</feature>
<feature type="compositionally biased region" description="Polar residues" evidence="4">
    <location>
        <begin position="1175"/>
        <end position="1189"/>
    </location>
</feature>
<dbReference type="SMART" id="SM00181">
    <property type="entry name" value="EGF"/>
    <property type="match status" value="2"/>
</dbReference>
<dbReference type="FunFam" id="2.10.25.10:FF:000279">
    <property type="entry name" value="Neurogenic locus notch 1"/>
    <property type="match status" value="1"/>
</dbReference>
<evidence type="ECO:0000259" key="7">
    <source>
        <dbReference type="PROSITE" id="PS50041"/>
    </source>
</evidence>
<dbReference type="CDD" id="cd00037">
    <property type="entry name" value="CLECT"/>
    <property type="match status" value="1"/>
</dbReference>
<feature type="compositionally biased region" description="Polar residues" evidence="4">
    <location>
        <begin position="1240"/>
        <end position="1250"/>
    </location>
</feature>
<dbReference type="SUPFAM" id="SSF49854">
    <property type="entry name" value="Spermadhesin, CUB domain"/>
    <property type="match status" value="3"/>
</dbReference>
<evidence type="ECO:0000256" key="1">
    <source>
        <dbReference type="ARBA" id="ARBA00023157"/>
    </source>
</evidence>
<comment type="caution">
    <text evidence="3">Lacks conserved residue(s) required for the propagation of feature annotation.</text>
</comment>
<feature type="compositionally biased region" description="Polar residues" evidence="4">
    <location>
        <begin position="287"/>
        <end position="306"/>
    </location>
</feature>
<keyword evidence="3" id="KW-0245">EGF-like domain</keyword>
<dbReference type="InterPro" id="IPR016187">
    <property type="entry name" value="CTDL_fold"/>
</dbReference>
<feature type="domain" description="C-type lectin" evidence="7">
    <location>
        <begin position="8"/>
        <end position="135"/>
    </location>
</feature>
<dbReference type="Gene3D" id="3.10.100.10">
    <property type="entry name" value="Mannose-Binding Protein A, subunit A"/>
    <property type="match status" value="1"/>
</dbReference>
<feature type="compositionally biased region" description="Basic residues" evidence="4">
    <location>
        <begin position="1623"/>
        <end position="1638"/>
    </location>
</feature>
<dbReference type="Gene3D" id="2.10.25.10">
    <property type="entry name" value="Laminin"/>
    <property type="match status" value="2"/>
</dbReference>